<dbReference type="GO" id="GO:0006355">
    <property type="term" value="P:regulation of DNA-templated transcription"/>
    <property type="evidence" value="ECO:0007669"/>
    <property type="project" value="InterPro"/>
</dbReference>
<evidence type="ECO:0000313" key="1">
    <source>
        <dbReference type="EMBL" id="CRY94564.1"/>
    </source>
</evidence>
<reference evidence="1" key="1">
    <citation type="submission" date="2015-06" db="EMBL/GenBank/DDBJ databases">
        <authorList>
            <person name="Joergensen T."/>
        </authorList>
    </citation>
    <scope>NUCLEOTIDE SEQUENCE</scope>
    <source>
        <plasmid evidence="1">pRGRH0279</plasmid>
    </source>
</reference>
<geneLocation type="plasmid" evidence="1">
    <name>pRGRH0279</name>
</geneLocation>
<dbReference type="EMBL" id="LN852951">
    <property type="protein sequence ID" value="CRY94564.1"/>
    <property type="molecule type" value="Genomic_DNA"/>
</dbReference>
<proteinExistence type="predicted"/>
<organism evidence="1">
    <name type="scientific">uncultured prokaryote</name>
    <dbReference type="NCBI Taxonomy" id="198431"/>
    <lineage>
        <taxon>unclassified sequences</taxon>
        <taxon>environmental samples</taxon>
    </lineage>
</organism>
<dbReference type="InterPro" id="IPR010985">
    <property type="entry name" value="Ribbon_hlx_hlx"/>
</dbReference>
<dbReference type="SUPFAM" id="SSF47598">
    <property type="entry name" value="Ribbon-helix-helix"/>
    <property type="match status" value="1"/>
</dbReference>
<sequence>MATKSVSVRIPEESLKELERIATLKGQKVSDVVRDLIVERLTNGSGGGNQLIIEYLEGFGTVLAGIHNEAARSRFYAELMTSYAMDIQSLMTDGKVTEKDAKEALLGRFSNASMQMAQESWLRALNYQKPPEGESG</sequence>
<dbReference type="AlphaFoldDB" id="A0A0H5PZF6"/>
<reference evidence="1" key="2">
    <citation type="submission" date="2015-07" db="EMBL/GenBank/DDBJ databases">
        <title>Plasmids, circular viruses and viroids from rat gut.</title>
        <authorList>
            <person name="Jorgensen T.J."/>
            <person name="Hansen M.A."/>
            <person name="Xu Z."/>
            <person name="Tabak M.A."/>
            <person name="Sorensen S.J."/>
            <person name="Hansen L.H."/>
        </authorList>
    </citation>
    <scope>NUCLEOTIDE SEQUENCE</scope>
    <source>
        <plasmid evidence="1">pRGRH0279</plasmid>
    </source>
</reference>
<keyword evidence="1" id="KW-0614">Plasmid</keyword>
<accession>A0A0H5PZF6</accession>
<name>A0A0H5PZF6_9ZZZZ</name>
<protein>
    <submittedName>
        <fullName evidence="1">Uncharacterized protein</fullName>
    </submittedName>
</protein>